<evidence type="ECO:0000313" key="2">
    <source>
        <dbReference type="Proteomes" id="UP000031338"/>
    </source>
</evidence>
<sequence>MEKIAAARQLVTEVKATLPAGMPIVEARHHFTRIAAKKPDLSPMEARFAVKMFVLERFLDLEFRKPDKGHLPAERRSSIPA</sequence>
<dbReference type="EMBL" id="JRVC01000002">
    <property type="protein sequence ID" value="KHS49193.1"/>
    <property type="molecule type" value="Genomic_DNA"/>
</dbReference>
<proteinExistence type="predicted"/>
<comment type="caution">
    <text evidence="1">The sequence shown here is derived from an EMBL/GenBank/DDBJ whole genome shotgun (WGS) entry which is preliminary data.</text>
</comment>
<accession>A0A0B9AIR0</accession>
<gene>
    <name evidence="1" type="ORF">NJ75_00630</name>
</gene>
<dbReference type="PATRIC" id="fig|48936.3.peg.638"/>
<reference evidence="1 2" key="1">
    <citation type="submission" date="2014-10" db="EMBL/GenBank/DDBJ databases">
        <title>Draft genome sequence of Novosphingobium subterraneum DSM 12447.</title>
        <authorList>
            <person name="Gan H.M."/>
            <person name="Gan H.Y."/>
            <person name="Savka M.A."/>
        </authorList>
    </citation>
    <scope>NUCLEOTIDE SEQUENCE [LARGE SCALE GENOMIC DNA]</scope>
    <source>
        <strain evidence="1 2">DSM 12447</strain>
    </source>
</reference>
<protein>
    <submittedName>
        <fullName evidence="1">Uncharacterized protein</fullName>
    </submittedName>
</protein>
<organism evidence="1 2">
    <name type="scientific">Novosphingobium subterraneum</name>
    <dbReference type="NCBI Taxonomy" id="48936"/>
    <lineage>
        <taxon>Bacteria</taxon>
        <taxon>Pseudomonadati</taxon>
        <taxon>Pseudomonadota</taxon>
        <taxon>Alphaproteobacteria</taxon>
        <taxon>Sphingomonadales</taxon>
        <taxon>Sphingomonadaceae</taxon>
        <taxon>Novosphingobium</taxon>
    </lineage>
</organism>
<dbReference type="Proteomes" id="UP000031338">
    <property type="component" value="Unassembled WGS sequence"/>
</dbReference>
<keyword evidence="2" id="KW-1185">Reference proteome</keyword>
<name>A0A0B9AIR0_9SPHN</name>
<evidence type="ECO:0000313" key="1">
    <source>
        <dbReference type="EMBL" id="KHS49193.1"/>
    </source>
</evidence>
<dbReference type="AlphaFoldDB" id="A0A0B9AIR0"/>